<dbReference type="GO" id="GO:0000976">
    <property type="term" value="F:transcription cis-regulatory region binding"/>
    <property type="evidence" value="ECO:0007669"/>
    <property type="project" value="TreeGrafter"/>
</dbReference>
<organism evidence="6 7">
    <name type="scientific">Pseudomonas taeanensis MS-3</name>
    <dbReference type="NCBI Taxonomy" id="1395571"/>
    <lineage>
        <taxon>Bacteria</taxon>
        <taxon>Pseudomonadati</taxon>
        <taxon>Pseudomonadota</taxon>
        <taxon>Gammaproteobacteria</taxon>
        <taxon>Pseudomonadales</taxon>
        <taxon>Pseudomonadaceae</taxon>
        <taxon>Pseudomonas</taxon>
    </lineage>
</organism>
<dbReference type="eggNOG" id="COG0583">
    <property type="taxonomic scope" value="Bacteria"/>
</dbReference>
<dbReference type="STRING" id="1395571.TMS3_0106575"/>
<feature type="domain" description="HTH lysR-type" evidence="5">
    <location>
        <begin position="7"/>
        <end position="64"/>
    </location>
</feature>
<evidence type="ECO:0000256" key="1">
    <source>
        <dbReference type="ARBA" id="ARBA00009437"/>
    </source>
</evidence>
<dbReference type="PANTHER" id="PTHR30126:SF98">
    <property type="entry name" value="HTH-TYPE TRANSCRIPTIONAL ACTIVATOR BAUR"/>
    <property type="match status" value="1"/>
</dbReference>
<dbReference type="SUPFAM" id="SSF53850">
    <property type="entry name" value="Periplasmic binding protein-like II"/>
    <property type="match status" value="1"/>
</dbReference>
<dbReference type="Gene3D" id="3.40.190.10">
    <property type="entry name" value="Periplasmic binding protein-like II"/>
    <property type="match status" value="1"/>
</dbReference>
<dbReference type="GO" id="GO:0003700">
    <property type="term" value="F:DNA-binding transcription factor activity"/>
    <property type="evidence" value="ECO:0007669"/>
    <property type="project" value="InterPro"/>
</dbReference>
<accession>A0A0A1YRA0</accession>
<protein>
    <submittedName>
        <fullName evidence="6">LysR family transcriptional regulator</fullName>
    </submittedName>
</protein>
<dbReference type="InterPro" id="IPR036388">
    <property type="entry name" value="WH-like_DNA-bd_sf"/>
</dbReference>
<keyword evidence="7" id="KW-1185">Reference proteome</keyword>
<dbReference type="Gene3D" id="1.10.10.10">
    <property type="entry name" value="Winged helix-like DNA-binding domain superfamily/Winged helix DNA-binding domain"/>
    <property type="match status" value="1"/>
</dbReference>
<dbReference type="OrthoDB" id="8587655at2"/>
<reference evidence="6 7" key="1">
    <citation type="journal article" date="2014" name="Genome Announc.">
        <title>Draft Genome Sequence of Petroleum Oil-Degrading Marine Bacterium Pseudomonas taeanensis Strain MS-3, Isolated from a Crude Oil-Contaminated Seashore.</title>
        <authorList>
            <person name="Lee S.Y."/>
            <person name="Kim S.H."/>
            <person name="Lee D.G."/>
            <person name="Shin S."/>
            <person name="Yun S.H."/>
            <person name="Choi C.W."/>
            <person name="Chung Y.H."/>
            <person name="Choi J.S."/>
            <person name="Kahng H.Y."/>
            <person name="Kim S.I."/>
        </authorList>
    </citation>
    <scope>NUCLEOTIDE SEQUENCE [LARGE SCALE GENOMIC DNA]</scope>
    <source>
        <strain evidence="6 7">MS-3</strain>
    </source>
</reference>
<evidence type="ECO:0000256" key="2">
    <source>
        <dbReference type="ARBA" id="ARBA00023015"/>
    </source>
</evidence>
<comment type="similarity">
    <text evidence="1">Belongs to the LysR transcriptional regulatory family.</text>
</comment>
<dbReference type="SUPFAM" id="SSF46785">
    <property type="entry name" value="Winged helix' DNA-binding domain"/>
    <property type="match status" value="1"/>
</dbReference>
<keyword evidence="3" id="KW-0238">DNA-binding</keyword>
<name>A0A0A1YRA0_9PSED</name>
<evidence type="ECO:0000256" key="3">
    <source>
        <dbReference type="ARBA" id="ARBA00023125"/>
    </source>
</evidence>
<sequence length="298" mass="32713">MNQLHTIDLKLLRVFETIVKHGGFAAAQAVLNIGQSTISEYVSQLEGRLGVRLCERGRGGFRLTEQGEALYLSSKRLLAALDDFRSDAELIRRTLGGWLNLGLIDNTITDTRSPVAGAIRRFSDRCQDVYLNVQIGTPAELEKAVLEGTLHLAVGHFHAHVPGLLYRPLYDEEQGLYGSALAAGRYPTLEALRAALPSLKVVARSYMRRGDLEALGVTEAAALVANVEAQALLILSGNYLGFLPTHYAQRWVESGALQRLFPQQIVIASPFEIVMRRGQDHSLLVETILDDLQAELAG</sequence>
<dbReference type="AlphaFoldDB" id="A0A0A1YRA0"/>
<gene>
    <name evidence="6" type="ORF">TMS3_0106575</name>
</gene>
<dbReference type="Pfam" id="PF03466">
    <property type="entry name" value="LysR_substrate"/>
    <property type="match status" value="1"/>
</dbReference>
<dbReference type="Pfam" id="PF00126">
    <property type="entry name" value="HTH_1"/>
    <property type="match status" value="1"/>
</dbReference>
<evidence type="ECO:0000313" key="7">
    <source>
        <dbReference type="Proteomes" id="UP000030063"/>
    </source>
</evidence>
<dbReference type="PANTHER" id="PTHR30126">
    <property type="entry name" value="HTH-TYPE TRANSCRIPTIONAL REGULATOR"/>
    <property type="match status" value="1"/>
</dbReference>
<dbReference type="InterPro" id="IPR000847">
    <property type="entry name" value="LysR_HTH_N"/>
</dbReference>
<dbReference type="CDD" id="cd05466">
    <property type="entry name" value="PBP2_LTTR_substrate"/>
    <property type="match status" value="1"/>
</dbReference>
<dbReference type="RefSeq" id="WP_029866153.1">
    <property type="nucleotide sequence ID" value="NZ_AWSQ01000001.1"/>
</dbReference>
<keyword evidence="4" id="KW-0804">Transcription</keyword>
<evidence type="ECO:0000313" key="6">
    <source>
        <dbReference type="EMBL" id="KFX71584.1"/>
    </source>
</evidence>
<evidence type="ECO:0000259" key="5">
    <source>
        <dbReference type="PROSITE" id="PS50931"/>
    </source>
</evidence>
<proteinExistence type="inferred from homology"/>
<evidence type="ECO:0000256" key="4">
    <source>
        <dbReference type="ARBA" id="ARBA00023163"/>
    </source>
</evidence>
<keyword evidence="2" id="KW-0805">Transcription regulation</keyword>
<dbReference type="Proteomes" id="UP000030063">
    <property type="component" value="Unassembled WGS sequence"/>
</dbReference>
<dbReference type="PROSITE" id="PS50931">
    <property type="entry name" value="HTH_LYSR"/>
    <property type="match status" value="1"/>
</dbReference>
<comment type="caution">
    <text evidence="6">The sequence shown here is derived from an EMBL/GenBank/DDBJ whole genome shotgun (WGS) entry which is preliminary data.</text>
</comment>
<dbReference type="InterPro" id="IPR036390">
    <property type="entry name" value="WH_DNA-bd_sf"/>
</dbReference>
<dbReference type="InterPro" id="IPR005119">
    <property type="entry name" value="LysR_subst-bd"/>
</dbReference>
<dbReference type="EMBL" id="AWSQ01000001">
    <property type="protein sequence ID" value="KFX71584.1"/>
    <property type="molecule type" value="Genomic_DNA"/>
</dbReference>